<sequence>MPLNRLYKWDIIEAVTKSSWTTNFRHLLPVTRSLKRRLNDPVPYLFSKKTVHHKDRIKYWNIVPGDQIRLLGDSRGAIHEVRSINKFRNRVYVRGVQDQPESEEEAQQRRNKNYHYSRCQLYLGEYEFPPQKGEVEPKSLPVFAKRIGHSAAAWNPFLRRFHWERYATATTPIIPHLKGQRIPIPWPKPEARVHLEPTSYDTTKDEVTKVTYQPPPFSPTLKGLIPRTPTEKEFLRSVYGYKTFPAQPALEQYLFKELANPHSRAKKLKRWQEFQAQKKALLKEMTAEELRNLDGRTTGEAKAEATLKWRLKLDEDKKALRKIRWQRRGGEARLERKARRKARKAEKQRAKLTALTLTEAPNQVIPKEHTA</sequence>
<dbReference type="EMBL" id="JAYKXP010000003">
    <property type="protein sequence ID" value="KAK7060185.1"/>
    <property type="molecule type" value="Genomic_DNA"/>
</dbReference>
<evidence type="ECO:0000313" key="2">
    <source>
        <dbReference type="Proteomes" id="UP001383192"/>
    </source>
</evidence>
<name>A0AAW0E5R8_9AGAR</name>
<protein>
    <submittedName>
        <fullName evidence="1">Uncharacterized protein</fullName>
    </submittedName>
</protein>
<dbReference type="AlphaFoldDB" id="A0AAW0E5R8"/>
<proteinExistence type="predicted"/>
<gene>
    <name evidence="1" type="ORF">VNI00_000950</name>
</gene>
<dbReference type="Proteomes" id="UP001383192">
    <property type="component" value="Unassembled WGS sequence"/>
</dbReference>
<reference evidence="1 2" key="1">
    <citation type="submission" date="2024-01" db="EMBL/GenBank/DDBJ databases">
        <title>A draft genome for a cacao thread blight-causing isolate of Paramarasmius palmivorus.</title>
        <authorList>
            <person name="Baruah I.K."/>
            <person name="Bukari Y."/>
            <person name="Amoako-Attah I."/>
            <person name="Meinhardt L.W."/>
            <person name="Bailey B.A."/>
            <person name="Cohen S.P."/>
        </authorList>
    </citation>
    <scope>NUCLEOTIDE SEQUENCE [LARGE SCALE GENOMIC DNA]</scope>
    <source>
        <strain evidence="1 2">GH-12</strain>
    </source>
</reference>
<organism evidence="1 2">
    <name type="scientific">Paramarasmius palmivorus</name>
    <dbReference type="NCBI Taxonomy" id="297713"/>
    <lineage>
        <taxon>Eukaryota</taxon>
        <taxon>Fungi</taxon>
        <taxon>Dikarya</taxon>
        <taxon>Basidiomycota</taxon>
        <taxon>Agaricomycotina</taxon>
        <taxon>Agaricomycetes</taxon>
        <taxon>Agaricomycetidae</taxon>
        <taxon>Agaricales</taxon>
        <taxon>Marasmiineae</taxon>
        <taxon>Marasmiaceae</taxon>
        <taxon>Paramarasmius</taxon>
    </lineage>
</organism>
<evidence type="ECO:0000313" key="1">
    <source>
        <dbReference type="EMBL" id="KAK7060185.1"/>
    </source>
</evidence>
<keyword evidence="2" id="KW-1185">Reference proteome</keyword>
<comment type="caution">
    <text evidence="1">The sequence shown here is derived from an EMBL/GenBank/DDBJ whole genome shotgun (WGS) entry which is preliminary data.</text>
</comment>
<accession>A0AAW0E5R8</accession>